<dbReference type="InterPro" id="IPR004090">
    <property type="entry name" value="Chemotax_Me-accpt_rcpt"/>
</dbReference>
<evidence type="ECO:0000256" key="3">
    <source>
        <dbReference type="ARBA" id="ARBA00022692"/>
    </source>
</evidence>
<keyword evidence="5 7" id="KW-0807">Transducer</keyword>
<evidence type="ECO:0000313" key="13">
    <source>
        <dbReference type="EMBL" id="TDO39325.1"/>
    </source>
</evidence>
<dbReference type="Proteomes" id="UP000294901">
    <property type="component" value="Unassembled WGS sequence"/>
</dbReference>
<dbReference type="Gene3D" id="1.10.287.950">
    <property type="entry name" value="Methyl-accepting chemotaxis protein"/>
    <property type="match status" value="1"/>
</dbReference>
<dbReference type="GO" id="GO:0006935">
    <property type="term" value="P:chemotaxis"/>
    <property type="evidence" value="ECO:0007669"/>
    <property type="project" value="InterPro"/>
</dbReference>
<dbReference type="InterPro" id="IPR000727">
    <property type="entry name" value="T_SNARE_dom"/>
</dbReference>
<evidence type="ECO:0000256" key="5">
    <source>
        <dbReference type="ARBA" id="ARBA00023224"/>
    </source>
</evidence>
<evidence type="ECO:0000259" key="11">
    <source>
        <dbReference type="PROSITE" id="PS50192"/>
    </source>
</evidence>
<proteinExistence type="inferred from homology"/>
<dbReference type="CDD" id="cd19410">
    <property type="entry name" value="HK9-like_sensor"/>
    <property type="match status" value="1"/>
</dbReference>
<feature type="domain" description="T-SNARE coiled-coil homology" evidence="11">
    <location>
        <begin position="426"/>
        <end position="488"/>
    </location>
</feature>
<dbReference type="GO" id="GO:0007165">
    <property type="term" value="P:signal transduction"/>
    <property type="evidence" value="ECO:0007669"/>
    <property type="project" value="UniProtKB-KW"/>
</dbReference>
<keyword evidence="3 9" id="KW-0812">Transmembrane</keyword>
<organism evidence="13 14">
    <name type="scientific">Paractinoplanes brasiliensis</name>
    <dbReference type="NCBI Taxonomy" id="52695"/>
    <lineage>
        <taxon>Bacteria</taxon>
        <taxon>Bacillati</taxon>
        <taxon>Actinomycetota</taxon>
        <taxon>Actinomycetes</taxon>
        <taxon>Micromonosporales</taxon>
        <taxon>Micromonosporaceae</taxon>
        <taxon>Paractinoplanes</taxon>
    </lineage>
</organism>
<feature type="compositionally biased region" description="Polar residues" evidence="8">
    <location>
        <begin position="460"/>
        <end position="470"/>
    </location>
</feature>
<evidence type="ECO:0000256" key="1">
    <source>
        <dbReference type="ARBA" id="ARBA00004429"/>
    </source>
</evidence>
<feature type="region of interest" description="Disordered" evidence="8">
    <location>
        <begin position="460"/>
        <end position="485"/>
    </location>
</feature>
<evidence type="ECO:0000256" key="7">
    <source>
        <dbReference type="PROSITE-ProRule" id="PRU00284"/>
    </source>
</evidence>
<dbReference type="InterPro" id="IPR003660">
    <property type="entry name" value="HAMP_dom"/>
</dbReference>
<dbReference type="InterPro" id="IPR004089">
    <property type="entry name" value="MCPsignal_dom"/>
</dbReference>
<dbReference type="InterPro" id="IPR007891">
    <property type="entry name" value="CHASE3"/>
</dbReference>
<keyword evidence="4 9" id="KW-1133">Transmembrane helix</keyword>
<dbReference type="PANTHER" id="PTHR32089">
    <property type="entry name" value="METHYL-ACCEPTING CHEMOTAXIS PROTEIN MCPB"/>
    <property type="match status" value="1"/>
</dbReference>
<protein>
    <submittedName>
        <fullName evidence="13">Methyl-accepting chemotaxis protein</fullName>
    </submittedName>
</protein>
<evidence type="ECO:0000256" key="4">
    <source>
        <dbReference type="ARBA" id="ARBA00022989"/>
    </source>
</evidence>
<feature type="transmembrane region" description="Helical" evidence="9">
    <location>
        <begin position="186"/>
        <end position="207"/>
    </location>
</feature>
<dbReference type="Pfam" id="PF00015">
    <property type="entry name" value="MCPsignal"/>
    <property type="match status" value="1"/>
</dbReference>
<feature type="compositionally biased region" description="Low complexity" evidence="8">
    <location>
        <begin position="471"/>
        <end position="485"/>
    </location>
</feature>
<dbReference type="AlphaFoldDB" id="A0A4R6JXA3"/>
<gene>
    <name evidence="13" type="ORF">C8E87_3010</name>
</gene>
<dbReference type="PRINTS" id="PR00260">
    <property type="entry name" value="CHEMTRNSDUCR"/>
</dbReference>
<keyword evidence="9" id="KW-0472">Membrane</keyword>
<dbReference type="RefSeq" id="WP_166661171.1">
    <property type="nucleotide sequence ID" value="NZ_BOMD01000105.1"/>
</dbReference>
<comment type="subcellular location">
    <subcellularLocation>
        <location evidence="1">Cell inner membrane</location>
        <topology evidence="1">Multi-pass membrane protein</topology>
    </subcellularLocation>
</comment>
<dbReference type="PROSITE" id="PS50192">
    <property type="entry name" value="T_SNARE"/>
    <property type="match status" value="1"/>
</dbReference>
<sequence length="525" mass="55091">MGWTHRVAPRLVAAFAVPLLVLCVVGALAYRNTSKLETNSGQVVHTYQVLEGLEKITGALKDAETGQRGYLITGADAYLAPYTAASEAVPQLIDNVAGLTADNPAQQERIAKLRPQVQAKFDELAETIELRRTDGFAAARAVVLTDKGKAVMDQIRAVMAELEEAESSLLQERATSTADTADMSRMAVVTGVLLATLLVVLLAWLLARSILRPLAALTGRLTEIAEGEGDLTKRVDESRRDEFGTLGATFNRFVTKLARIIAQIGDQANSLAAASEQLSSGTRHIAGSAEQTSREVGGVAGSTEAMSNALTTVAAGAEEMGASIREIAASTSDASQAGVEAVRVAEEASRTVTALGQSSAEITNVVNLITAIAEQTNLLALNATIEAARAGESGKGFAVVASEVKDLAQETARATEDISRRVQDIQQSASATSEAISRVTEIVARVNDYQTTIASAVEEQTATTSEMSRNVTEASTSSREVSSSLSTVSTAVSETSTAIVSSEQAVAELARMSATLHGLVGQFKY</sequence>
<evidence type="ECO:0000259" key="12">
    <source>
        <dbReference type="PROSITE" id="PS50885"/>
    </source>
</evidence>
<feature type="domain" description="Methyl-accepting transducer" evidence="10">
    <location>
        <begin position="267"/>
        <end position="496"/>
    </location>
</feature>
<evidence type="ECO:0000256" key="2">
    <source>
        <dbReference type="ARBA" id="ARBA00022519"/>
    </source>
</evidence>
<dbReference type="PROSITE" id="PS50885">
    <property type="entry name" value="HAMP"/>
    <property type="match status" value="1"/>
</dbReference>
<comment type="caution">
    <text evidence="13">The sequence shown here is derived from an EMBL/GenBank/DDBJ whole genome shotgun (WGS) entry which is preliminary data.</text>
</comment>
<dbReference type="EMBL" id="SNWR01000001">
    <property type="protein sequence ID" value="TDO39325.1"/>
    <property type="molecule type" value="Genomic_DNA"/>
</dbReference>
<reference evidence="13 14" key="1">
    <citation type="submission" date="2019-03" db="EMBL/GenBank/DDBJ databases">
        <title>Sequencing the genomes of 1000 actinobacteria strains.</title>
        <authorList>
            <person name="Klenk H.-P."/>
        </authorList>
    </citation>
    <scope>NUCLEOTIDE SEQUENCE [LARGE SCALE GENOMIC DNA]</scope>
    <source>
        <strain evidence="13 14">DSM 43805</strain>
    </source>
</reference>
<comment type="similarity">
    <text evidence="6">Belongs to the methyl-accepting chemotaxis (MCP) protein family.</text>
</comment>
<keyword evidence="14" id="KW-1185">Reference proteome</keyword>
<evidence type="ECO:0000256" key="9">
    <source>
        <dbReference type="SAM" id="Phobius"/>
    </source>
</evidence>
<dbReference type="Pfam" id="PF05227">
    <property type="entry name" value="CHASE3"/>
    <property type="match status" value="1"/>
</dbReference>
<dbReference type="SMART" id="SM00283">
    <property type="entry name" value="MA"/>
    <property type="match status" value="1"/>
</dbReference>
<evidence type="ECO:0000256" key="8">
    <source>
        <dbReference type="SAM" id="MobiDB-lite"/>
    </source>
</evidence>
<keyword evidence="2" id="KW-1003">Cell membrane</keyword>
<dbReference type="GO" id="GO:0004888">
    <property type="term" value="F:transmembrane signaling receptor activity"/>
    <property type="evidence" value="ECO:0007669"/>
    <property type="project" value="InterPro"/>
</dbReference>
<name>A0A4R6JXA3_9ACTN</name>
<dbReference type="CDD" id="cd06225">
    <property type="entry name" value="HAMP"/>
    <property type="match status" value="1"/>
</dbReference>
<dbReference type="Pfam" id="PF00672">
    <property type="entry name" value="HAMP"/>
    <property type="match status" value="1"/>
</dbReference>
<evidence type="ECO:0000313" key="14">
    <source>
        <dbReference type="Proteomes" id="UP000294901"/>
    </source>
</evidence>
<dbReference type="SUPFAM" id="SSF58104">
    <property type="entry name" value="Methyl-accepting chemotaxis protein (MCP) signaling domain"/>
    <property type="match status" value="1"/>
</dbReference>
<dbReference type="PROSITE" id="PS50111">
    <property type="entry name" value="CHEMOTAXIS_TRANSDUC_2"/>
    <property type="match status" value="1"/>
</dbReference>
<keyword evidence="2" id="KW-0997">Cell inner membrane</keyword>
<accession>A0A4R6JXA3</accession>
<evidence type="ECO:0000256" key="6">
    <source>
        <dbReference type="ARBA" id="ARBA00029447"/>
    </source>
</evidence>
<dbReference type="SMART" id="SM00304">
    <property type="entry name" value="HAMP"/>
    <property type="match status" value="1"/>
</dbReference>
<feature type="domain" description="HAMP" evidence="12">
    <location>
        <begin position="208"/>
        <end position="262"/>
    </location>
</feature>
<dbReference type="PANTHER" id="PTHR32089:SF112">
    <property type="entry name" value="LYSOZYME-LIKE PROTEIN-RELATED"/>
    <property type="match status" value="1"/>
</dbReference>
<evidence type="ECO:0000259" key="10">
    <source>
        <dbReference type="PROSITE" id="PS50111"/>
    </source>
</evidence>
<dbReference type="GO" id="GO:0005886">
    <property type="term" value="C:plasma membrane"/>
    <property type="evidence" value="ECO:0007669"/>
    <property type="project" value="UniProtKB-SubCell"/>
</dbReference>